<dbReference type="RefSeq" id="WP_344699984.1">
    <property type="nucleotide sequence ID" value="NZ_BAABBM010000001.1"/>
</dbReference>
<keyword evidence="1" id="KW-0732">Signal</keyword>
<gene>
    <name evidence="2" type="ORF">GCM10022276_24480</name>
</gene>
<comment type="caution">
    <text evidence="2">The sequence shown here is derived from an EMBL/GenBank/DDBJ whole genome shotgun (WGS) entry which is preliminary data.</text>
</comment>
<dbReference type="Proteomes" id="UP001500827">
    <property type="component" value="Unassembled WGS sequence"/>
</dbReference>
<reference evidence="3" key="1">
    <citation type="journal article" date="2019" name="Int. J. Syst. Evol. Microbiol.">
        <title>The Global Catalogue of Microorganisms (GCM) 10K type strain sequencing project: providing services to taxonomists for standard genome sequencing and annotation.</title>
        <authorList>
            <consortium name="The Broad Institute Genomics Platform"/>
            <consortium name="The Broad Institute Genome Sequencing Center for Infectious Disease"/>
            <person name="Wu L."/>
            <person name="Ma J."/>
        </authorList>
    </citation>
    <scope>NUCLEOTIDE SEQUENCE [LARGE SCALE GENOMIC DNA]</scope>
    <source>
        <strain evidence="3">JCM 17543</strain>
    </source>
</reference>
<name>A0ABP7LMP9_9SPHN</name>
<protein>
    <recommendedName>
        <fullName evidence="4">Secreted protein</fullName>
    </recommendedName>
</protein>
<organism evidence="2 3">
    <name type="scientific">Sphingomonas limnosediminicola</name>
    <dbReference type="NCBI Taxonomy" id="940133"/>
    <lineage>
        <taxon>Bacteria</taxon>
        <taxon>Pseudomonadati</taxon>
        <taxon>Pseudomonadota</taxon>
        <taxon>Alphaproteobacteria</taxon>
        <taxon>Sphingomonadales</taxon>
        <taxon>Sphingomonadaceae</taxon>
        <taxon>Sphingomonas</taxon>
    </lineage>
</organism>
<evidence type="ECO:0000313" key="2">
    <source>
        <dbReference type="EMBL" id="GAA3904985.1"/>
    </source>
</evidence>
<keyword evidence="3" id="KW-1185">Reference proteome</keyword>
<sequence>MYSVRSVVAAAALAFASASSADQTSQSGASPAGVPKVCQYVVSADPGAKPYELCLTREEWTAKKLADSKDANRQVCHYEETPGTRLRSRKVCMTATEWAEQRRLEREAVEKIQQSVCVPGAGC</sequence>
<proteinExistence type="predicted"/>
<dbReference type="EMBL" id="BAABBM010000001">
    <property type="protein sequence ID" value="GAA3904985.1"/>
    <property type="molecule type" value="Genomic_DNA"/>
</dbReference>
<accession>A0ABP7LMP9</accession>
<feature type="chain" id="PRO_5045788765" description="Secreted protein" evidence="1">
    <location>
        <begin position="22"/>
        <end position="123"/>
    </location>
</feature>
<evidence type="ECO:0000256" key="1">
    <source>
        <dbReference type="SAM" id="SignalP"/>
    </source>
</evidence>
<evidence type="ECO:0008006" key="4">
    <source>
        <dbReference type="Google" id="ProtNLM"/>
    </source>
</evidence>
<feature type="signal peptide" evidence="1">
    <location>
        <begin position="1"/>
        <end position="21"/>
    </location>
</feature>
<evidence type="ECO:0000313" key="3">
    <source>
        <dbReference type="Proteomes" id="UP001500827"/>
    </source>
</evidence>